<accession>A0AAD2YRY2</accession>
<proteinExistence type="predicted"/>
<gene>
    <name evidence="1" type="ORF">MKP18_004203</name>
    <name evidence="2" type="ORF">MKP18_004204</name>
</gene>
<dbReference type="AlphaFoldDB" id="A0AAD2YRY2"/>
<reference evidence="1" key="1">
    <citation type="submission" date="2023-06" db="EMBL/GenBank/DDBJ databases">
        <authorList>
            <consortium name="Clinical and Environmental Microbiology Branch: Whole genome sequencing antimicrobial resistance pathogens in the healthcare setting"/>
        </authorList>
    </citation>
    <scope>NUCLEOTIDE SEQUENCE</scope>
    <source>
        <strain evidence="1">2021GN-00227</strain>
    </source>
</reference>
<dbReference type="EMBL" id="ABFEVW020000080">
    <property type="protein sequence ID" value="EKU3570703.1"/>
    <property type="molecule type" value="Genomic_DNA"/>
</dbReference>
<dbReference type="RefSeq" id="WP_031960775.1">
    <property type="nucleotide sequence ID" value="NZ_CAJHHH010000022.1"/>
</dbReference>
<sequence length="94" mass="10667">MNATAFDNFNFYIGYMRYAGGGWLVGALHKDDREGCDELDEISECFFDINESETHAPQALEYIKEHVKFLSHGDTPSLALKAVEDQITNYITNL</sequence>
<protein>
    <submittedName>
        <fullName evidence="1">Uncharacterized protein</fullName>
    </submittedName>
</protein>
<evidence type="ECO:0000313" key="2">
    <source>
        <dbReference type="EMBL" id="EMN1073801.1"/>
    </source>
</evidence>
<dbReference type="EMBL" id="ABFEVW030000081">
    <property type="protein sequence ID" value="EMN1073801.1"/>
    <property type="molecule type" value="Genomic_DNA"/>
</dbReference>
<name>A0AAD2YRY2_ACIBA</name>
<evidence type="ECO:0000313" key="1">
    <source>
        <dbReference type="EMBL" id="EKU3570703.1"/>
    </source>
</evidence>
<comment type="caution">
    <text evidence="1">The sequence shown here is derived from an EMBL/GenBank/DDBJ whole genome shotgun (WGS) entry which is preliminary data.</text>
</comment>
<organism evidence="1">
    <name type="scientific">Acinetobacter baumannii</name>
    <dbReference type="NCBI Taxonomy" id="470"/>
    <lineage>
        <taxon>Bacteria</taxon>
        <taxon>Pseudomonadati</taxon>
        <taxon>Pseudomonadota</taxon>
        <taxon>Gammaproteobacteria</taxon>
        <taxon>Moraxellales</taxon>
        <taxon>Moraxellaceae</taxon>
        <taxon>Acinetobacter</taxon>
        <taxon>Acinetobacter calcoaceticus/baumannii complex</taxon>
    </lineage>
</organism>